<feature type="binding site" evidence="3">
    <location>
        <position position="100"/>
    </location>
    <ligand>
        <name>Zn(2+)</name>
        <dbReference type="ChEBI" id="CHEBI:29105"/>
    </ligand>
</feature>
<dbReference type="InterPro" id="IPR046322">
    <property type="entry name" value="DUF4931"/>
</dbReference>
<evidence type="ECO:0000259" key="4">
    <source>
        <dbReference type="Pfam" id="PF02744"/>
    </source>
</evidence>
<feature type="binding site" evidence="3">
    <location>
        <position position="48"/>
    </location>
    <ligand>
        <name>Zn(2+)</name>
        <dbReference type="ChEBI" id="CHEBI:29105"/>
    </ligand>
</feature>
<evidence type="ECO:0000256" key="1">
    <source>
        <dbReference type="ARBA" id="ARBA00023144"/>
    </source>
</evidence>
<dbReference type="EMBL" id="VUNE01000001">
    <property type="protein sequence ID" value="MST61899.1"/>
    <property type="molecule type" value="Genomic_DNA"/>
</dbReference>
<evidence type="ECO:0000259" key="5">
    <source>
        <dbReference type="Pfam" id="PF16285"/>
    </source>
</evidence>
<keyword evidence="3" id="KW-0479">Metal-binding</keyword>
<keyword evidence="7" id="KW-1185">Reference proteome</keyword>
<dbReference type="GO" id="GO:0008270">
    <property type="term" value="F:zinc ion binding"/>
    <property type="evidence" value="ECO:0007669"/>
    <property type="project" value="InterPro"/>
</dbReference>
<comment type="cofactor">
    <cofactor evidence="3">
        <name>Zn(2+)</name>
        <dbReference type="ChEBI" id="CHEBI:29105"/>
    </cofactor>
    <text evidence="3">Binds 1 zinc ion per subunit.</text>
</comment>
<dbReference type="PANTHER" id="PTHR42763:SF2">
    <property type="entry name" value="ADP-GLUCOSE PHOSPHORYLASE"/>
    <property type="match status" value="1"/>
</dbReference>
<reference evidence="6 7" key="1">
    <citation type="submission" date="2019-08" db="EMBL/GenBank/DDBJ databases">
        <title>In-depth cultivation of the pig gut microbiome towards novel bacterial diversity and tailored functional studies.</title>
        <authorList>
            <person name="Wylensek D."/>
            <person name="Hitch T.C.A."/>
            <person name="Clavel T."/>
        </authorList>
    </citation>
    <scope>NUCLEOTIDE SEQUENCE [LARGE SCALE GENOMIC DNA]</scope>
    <source>
        <strain evidence="6 7">WCA-SAB-591-4A-A</strain>
    </source>
</reference>
<accession>A0A6N7XFC2</accession>
<dbReference type="GO" id="GO:0008108">
    <property type="term" value="F:UDP-glucose:hexose-1-phosphate uridylyltransferase activity"/>
    <property type="evidence" value="ECO:0007669"/>
    <property type="project" value="InterPro"/>
</dbReference>
<gene>
    <name evidence="6" type="ORF">FYJ71_02785</name>
</gene>
<comment type="caution">
    <text evidence="6">The sequence shown here is derived from an EMBL/GenBank/DDBJ whole genome shotgun (WGS) entry which is preliminary data.</text>
</comment>
<organism evidence="6 7">
    <name type="scientific">Peptostreptococcus porci</name>
    <dbReference type="NCBI Taxonomy" id="2652282"/>
    <lineage>
        <taxon>Bacteria</taxon>
        <taxon>Bacillati</taxon>
        <taxon>Bacillota</taxon>
        <taxon>Clostridia</taxon>
        <taxon>Peptostreptococcales</taxon>
        <taxon>Peptostreptococcaceae</taxon>
        <taxon>Peptostreptococcus</taxon>
    </lineage>
</organism>
<protein>
    <submittedName>
        <fullName evidence="6">DUF4931 domain-containing protein</fullName>
    </submittedName>
</protein>
<dbReference type="InterPro" id="IPR053177">
    <property type="entry name" value="ADP-glucose_phosphorylase"/>
</dbReference>
<proteinExistence type="predicted"/>
<feature type="domain" description="DUF4931" evidence="5">
    <location>
        <begin position="43"/>
        <end position="160"/>
    </location>
</feature>
<feature type="active site" description="Tele-UMP-histidine intermediate" evidence="2">
    <location>
        <position position="153"/>
    </location>
</feature>
<feature type="binding site" evidence="3">
    <location>
        <position position="45"/>
    </location>
    <ligand>
        <name>Zn(2+)</name>
        <dbReference type="ChEBI" id="CHEBI:29105"/>
    </ligand>
</feature>
<keyword evidence="1" id="KW-0299">Galactose metabolism</keyword>
<dbReference type="PIRSF" id="PIRSF000808">
    <property type="entry name" value="GalT"/>
    <property type="match status" value="1"/>
</dbReference>
<dbReference type="GO" id="GO:0006012">
    <property type="term" value="P:galactose metabolic process"/>
    <property type="evidence" value="ECO:0007669"/>
    <property type="project" value="UniProtKB-KW"/>
</dbReference>
<dbReference type="AlphaFoldDB" id="A0A6N7XFC2"/>
<dbReference type="InterPro" id="IPR036265">
    <property type="entry name" value="HIT-like_sf"/>
</dbReference>
<dbReference type="PANTHER" id="PTHR42763">
    <property type="entry name" value="ADP-GLUCOSE PHOSPHORYLASE"/>
    <property type="match status" value="1"/>
</dbReference>
<dbReference type="Gene3D" id="3.30.428.10">
    <property type="entry name" value="HIT-like"/>
    <property type="match status" value="2"/>
</dbReference>
<dbReference type="SUPFAM" id="SSF54197">
    <property type="entry name" value="HIT-like"/>
    <property type="match status" value="2"/>
</dbReference>
<evidence type="ECO:0000313" key="7">
    <source>
        <dbReference type="Proteomes" id="UP000440713"/>
    </source>
</evidence>
<keyword evidence="3" id="KW-0862">Zinc</keyword>
<name>A0A6N7XFC2_9FIRM</name>
<keyword evidence="1" id="KW-0119">Carbohydrate metabolism</keyword>
<dbReference type="Pfam" id="PF16285">
    <property type="entry name" value="DUF4931_N"/>
    <property type="match status" value="1"/>
</dbReference>
<evidence type="ECO:0000256" key="3">
    <source>
        <dbReference type="PIRSR" id="PIRSR000808-3"/>
    </source>
</evidence>
<dbReference type="Proteomes" id="UP000440713">
    <property type="component" value="Unassembled WGS sequence"/>
</dbReference>
<feature type="domain" description="Galactose-1-phosphate uridyl transferase C-terminal" evidence="4">
    <location>
        <begin position="170"/>
        <end position="287"/>
    </location>
</feature>
<dbReference type="Pfam" id="PF02744">
    <property type="entry name" value="GalP_UDP_tr_C"/>
    <property type="match status" value="1"/>
</dbReference>
<feature type="binding site" evidence="3">
    <location>
        <position position="151"/>
    </location>
    <ligand>
        <name>Zn(2+)</name>
        <dbReference type="ChEBI" id="CHEBI:29105"/>
    </ligand>
</feature>
<dbReference type="InterPro" id="IPR001937">
    <property type="entry name" value="GalP_UDPtransf1"/>
</dbReference>
<evidence type="ECO:0000256" key="2">
    <source>
        <dbReference type="PIRSR" id="PIRSR000808-1"/>
    </source>
</evidence>
<evidence type="ECO:0000313" key="6">
    <source>
        <dbReference type="EMBL" id="MST61899.1"/>
    </source>
</evidence>
<dbReference type="InterPro" id="IPR005850">
    <property type="entry name" value="GalP_Utransf_C"/>
</dbReference>
<dbReference type="RefSeq" id="WP_154537273.1">
    <property type="nucleotide sequence ID" value="NZ_VUNE01000001.1"/>
</dbReference>
<sequence>MKEIRKDVMTGDISIYSTTRNNRPHDKVKINATFEATGEEYVDNCPFCRGNESWCGVPKGEIIKNGKWVARSVGNKFPIVDMTTKDIFGQHEVLIETHRHNGSFYNMSDEELCDFFNLLVSRYKELKTMDDIKYVNIFKNSQKNSGASLLHPHTQIISLNIIPPEVQKELDIAEDYHAKNKESLYDNIVNEELEYENRLIFDGKYFIVFVPYATRYSGEIRIVQKDKTDFDELSEVYIDELSFIIGNLFRRWGEYQGEIPFNMIIHTSPVGEKYRDIYRTHFHIIPRIYNFGGFELSSNIFVCSSEPDELAKELKFNLKR</sequence>